<evidence type="ECO:0000256" key="1">
    <source>
        <dbReference type="SAM" id="MobiDB-lite"/>
    </source>
</evidence>
<proteinExistence type="predicted"/>
<protein>
    <submittedName>
        <fullName evidence="2">Uncharacterized protein</fullName>
    </submittedName>
</protein>
<dbReference type="EMBL" id="CAWUFR010000267">
    <property type="protein sequence ID" value="CAK6974670.1"/>
    <property type="molecule type" value="Genomic_DNA"/>
</dbReference>
<feature type="compositionally biased region" description="Basic and acidic residues" evidence="1">
    <location>
        <begin position="44"/>
        <end position="53"/>
    </location>
</feature>
<keyword evidence="3" id="KW-1185">Reference proteome</keyword>
<accession>A0AAV1PTM6</accession>
<reference evidence="2 3" key="1">
    <citation type="submission" date="2024-01" db="EMBL/GenBank/DDBJ databases">
        <authorList>
            <person name="Alioto T."/>
            <person name="Alioto T."/>
            <person name="Gomez Garrido J."/>
        </authorList>
    </citation>
    <scope>NUCLEOTIDE SEQUENCE [LARGE SCALE GENOMIC DNA]</scope>
</reference>
<gene>
    <name evidence="2" type="ORF">FSCOSCO3_A017321</name>
</gene>
<evidence type="ECO:0000313" key="3">
    <source>
        <dbReference type="Proteomes" id="UP001314229"/>
    </source>
</evidence>
<sequence>MSSSLLLSQHRAPNPTHRPAFISDIHIDNVGLLQYCSDEKSRTAAPLRGEHKQSQGLPGSCRPSTVLHAERPARPSAHRCVLKHQPFQAAEGLLLLVKPLHSLAFILMLQGKVDLNTAPHAKPLYCHGISLSVEHIGIMSGR</sequence>
<organism evidence="2 3">
    <name type="scientific">Scomber scombrus</name>
    <name type="common">Atlantic mackerel</name>
    <name type="synonym">Scomber vernalis</name>
    <dbReference type="NCBI Taxonomy" id="13677"/>
    <lineage>
        <taxon>Eukaryota</taxon>
        <taxon>Metazoa</taxon>
        <taxon>Chordata</taxon>
        <taxon>Craniata</taxon>
        <taxon>Vertebrata</taxon>
        <taxon>Euteleostomi</taxon>
        <taxon>Actinopterygii</taxon>
        <taxon>Neopterygii</taxon>
        <taxon>Teleostei</taxon>
        <taxon>Neoteleostei</taxon>
        <taxon>Acanthomorphata</taxon>
        <taxon>Pelagiaria</taxon>
        <taxon>Scombriformes</taxon>
        <taxon>Scombridae</taxon>
        <taxon>Scomber</taxon>
    </lineage>
</organism>
<dbReference type="AlphaFoldDB" id="A0AAV1PTM6"/>
<dbReference type="Proteomes" id="UP001314229">
    <property type="component" value="Unassembled WGS sequence"/>
</dbReference>
<evidence type="ECO:0000313" key="2">
    <source>
        <dbReference type="EMBL" id="CAK6974670.1"/>
    </source>
</evidence>
<name>A0AAV1PTM6_SCOSC</name>
<feature type="region of interest" description="Disordered" evidence="1">
    <location>
        <begin position="44"/>
        <end position="63"/>
    </location>
</feature>
<comment type="caution">
    <text evidence="2">The sequence shown here is derived from an EMBL/GenBank/DDBJ whole genome shotgun (WGS) entry which is preliminary data.</text>
</comment>